<evidence type="ECO:0000313" key="2">
    <source>
        <dbReference type="Proteomes" id="UP000003688"/>
    </source>
</evidence>
<comment type="caution">
    <text evidence="1">The sequence shown here is derived from an EMBL/GenBank/DDBJ whole genome shotgun (WGS) entry which is preliminary data.</text>
</comment>
<protein>
    <submittedName>
        <fullName evidence="1">Uncharacterized protein</fullName>
    </submittedName>
</protein>
<gene>
    <name evidence="1" type="ORF">Cflav_PD1663</name>
</gene>
<dbReference type="EMBL" id="ABOX02000036">
    <property type="protein sequence ID" value="EEF58830.1"/>
    <property type="molecule type" value="Genomic_DNA"/>
</dbReference>
<proteinExistence type="predicted"/>
<organism evidence="1 2">
    <name type="scientific">Pedosphaera parvula (strain Ellin514)</name>
    <dbReference type="NCBI Taxonomy" id="320771"/>
    <lineage>
        <taxon>Bacteria</taxon>
        <taxon>Pseudomonadati</taxon>
        <taxon>Verrucomicrobiota</taxon>
        <taxon>Pedosphaerae</taxon>
        <taxon>Pedosphaerales</taxon>
        <taxon>Pedosphaeraceae</taxon>
        <taxon>Pedosphaera</taxon>
    </lineage>
</organism>
<reference evidence="1 2" key="1">
    <citation type="journal article" date="2011" name="J. Bacteriol.">
        <title>Genome sequence of 'Pedosphaera parvula' Ellin514, an aerobic Verrucomicrobial isolate from pasture soil.</title>
        <authorList>
            <person name="Kant R."/>
            <person name="van Passel M.W."/>
            <person name="Sangwan P."/>
            <person name="Palva A."/>
            <person name="Lucas S."/>
            <person name="Copeland A."/>
            <person name="Lapidus A."/>
            <person name="Glavina Del Rio T."/>
            <person name="Dalin E."/>
            <person name="Tice H."/>
            <person name="Bruce D."/>
            <person name="Goodwin L."/>
            <person name="Pitluck S."/>
            <person name="Chertkov O."/>
            <person name="Larimer F.W."/>
            <person name="Land M.L."/>
            <person name="Hauser L."/>
            <person name="Brettin T.S."/>
            <person name="Detter J.C."/>
            <person name="Han S."/>
            <person name="de Vos W.M."/>
            <person name="Janssen P.H."/>
            <person name="Smidt H."/>
        </authorList>
    </citation>
    <scope>NUCLEOTIDE SEQUENCE [LARGE SCALE GENOMIC DNA]</scope>
    <source>
        <strain evidence="1 2">Ellin514</strain>
    </source>
</reference>
<dbReference type="AlphaFoldDB" id="B9XMQ5"/>
<name>B9XMQ5_PEDPL</name>
<keyword evidence="2" id="KW-1185">Reference proteome</keyword>
<dbReference type="Proteomes" id="UP000003688">
    <property type="component" value="Unassembled WGS sequence"/>
</dbReference>
<accession>B9XMQ5</accession>
<sequence>MLLETVVSFIMANGGSMGQAGLKTKGRQPNAKMKPEKNYVSGEHHYKTRFWCGMVAGGGLGAWIGGGLFQSGWLVLAFSVGASVVCGLMADHWRDGFWDFVLELLTSFWWWW</sequence>
<evidence type="ECO:0000313" key="1">
    <source>
        <dbReference type="EMBL" id="EEF58830.1"/>
    </source>
</evidence>